<keyword evidence="2" id="KW-0472">Membrane</keyword>
<feature type="coiled-coil region" evidence="1">
    <location>
        <begin position="5"/>
        <end position="32"/>
    </location>
</feature>
<evidence type="ECO:0000313" key="4">
    <source>
        <dbReference type="RefSeq" id="XP_010463318.1"/>
    </source>
</evidence>
<sequence length="111" mass="12658">MVKDIEEMKLKVDALESNLKQADSTILKLMEEWSISSKHRQSLQHELAELRTKKIVKEVHIGFPLLYVCIVAFINIVIGYCVHLTAGFGCRYIISIKCAVEHIDEEGKEIS</sequence>
<protein>
    <submittedName>
        <fullName evidence="4">Vesicle-associated protein 2-2-like</fullName>
    </submittedName>
</protein>
<keyword evidence="3" id="KW-1185">Reference proteome</keyword>
<organism evidence="3 4">
    <name type="scientific">Camelina sativa</name>
    <name type="common">False flax</name>
    <name type="synonym">Myagrum sativum</name>
    <dbReference type="NCBI Taxonomy" id="90675"/>
    <lineage>
        <taxon>Eukaryota</taxon>
        <taxon>Viridiplantae</taxon>
        <taxon>Streptophyta</taxon>
        <taxon>Embryophyta</taxon>
        <taxon>Tracheophyta</taxon>
        <taxon>Spermatophyta</taxon>
        <taxon>Magnoliopsida</taxon>
        <taxon>eudicotyledons</taxon>
        <taxon>Gunneridae</taxon>
        <taxon>Pentapetalae</taxon>
        <taxon>rosids</taxon>
        <taxon>malvids</taxon>
        <taxon>Brassicales</taxon>
        <taxon>Brassicaceae</taxon>
        <taxon>Camelineae</taxon>
        <taxon>Camelina</taxon>
    </lineage>
</organism>
<feature type="transmembrane region" description="Helical" evidence="2">
    <location>
        <begin position="61"/>
        <end position="80"/>
    </location>
</feature>
<dbReference type="GeneID" id="104743985"/>
<name>A0ABM0VYY5_CAMSA</name>
<dbReference type="Proteomes" id="UP000694864">
    <property type="component" value="Chromosome 14"/>
</dbReference>
<evidence type="ECO:0000256" key="1">
    <source>
        <dbReference type="SAM" id="Coils"/>
    </source>
</evidence>
<accession>A0ABM0VYY5</accession>
<keyword evidence="2" id="KW-1133">Transmembrane helix</keyword>
<gene>
    <name evidence="4" type="primary">LOC104743985</name>
</gene>
<keyword evidence="1" id="KW-0175">Coiled coil</keyword>
<reference evidence="4" key="2">
    <citation type="submission" date="2025-08" db="UniProtKB">
        <authorList>
            <consortium name="RefSeq"/>
        </authorList>
    </citation>
    <scope>IDENTIFICATION</scope>
    <source>
        <tissue evidence="4">Leaf</tissue>
    </source>
</reference>
<keyword evidence="2" id="KW-0812">Transmembrane</keyword>
<dbReference type="RefSeq" id="XP_010463318.1">
    <property type="nucleotide sequence ID" value="XM_010465016.2"/>
</dbReference>
<reference evidence="3" key="1">
    <citation type="journal article" date="2014" name="Nat. Commun.">
        <title>The emerging biofuel crop Camelina sativa retains a highly undifferentiated hexaploid genome structure.</title>
        <authorList>
            <person name="Kagale S."/>
            <person name="Koh C."/>
            <person name="Nixon J."/>
            <person name="Bollina V."/>
            <person name="Clarke W.E."/>
            <person name="Tuteja R."/>
            <person name="Spillane C."/>
            <person name="Robinson S.J."/>
            <person name="Links M.G."/>
            <person name="Clarke C."/>
            <person name="Higgins E.E."/>
            <person name="Huebert T."/>
            <person name="Sharpe A.G."/>
            <person name="Parkin I.A."/>
        </authorList>
    </citation>
    <scope>NUCLEOTIDE SEQUENCE [LARGE SCALE GENOMIC DNA]</scope>
    <source>
        <strain evidence="3">cv. DH55</strain>
    </source>
</reference>
<proteinExistence type="predicted"/>
<evidence type="ECO:0000256" key="2">
    <source>
        <dbReference type="SAM" id="Phobius"/>
    </source>
</evidence>
<evidence type="ECO:0000313" key="3">
    <source>
        <dbReference type="Proteomes" id="UP000694864"/>
    </source>
</evidence>